<dbReference type="EMBL" id="RXIC02000091">
    <property type="protein sequence ID" value="KAB1201199.1"/>
    <property type="molecule type" value="Genomic_DNA"/>
</dbReference>
<keyword evidence="1" id="KW-0175">Coiled coil</keyword>
<feature type="coiled-coil region" evidence="1">
    <location>
        <begin position="1597"/>
        <end position="1652"/>
    </location>
</feature>
<feature type="coiled-coil region" evidence="1">
    <location>
        <begin position="599"/>
        <end position="633"/>
    </location>
</feature>
<gene>
    <name evidence="3" type="ORF">CJ030_MR0G004680</name>
</gene>
<feature type="coiled-coil region" evidence="1">
    <location>
        <begin position="371"/>
        <end position="489"/>
    </location>
</feature>
<protein>
    <submittedName>
        <fullName evidence="3">Uncharacterized protein</fullName>
    </submittedName>
</protein>
<feature type="coiled-coil region" evidence="1">
    <location>
        <begin position="1078"/>
        <end position="1182"/>
    </location>
</feature>
<sequence length="1839" mass="206955">MSDNQNLEQVLEGPGTVVDKPEDWFPEAKSDPAEALDSEQSHASLAEDSNGHAAEPEVPLERGDSDDVVEPANQGDLLQASLSSPIDRVGSDIGDAGKEDMFVDCPDELATATADNKIAVVTTGIEESSEEKNGADENGGLEMKNGTRVSYVVDDELDHLRAKLEKMLSEKEGIAREYQEERQAIAKEVAELHHHLKALANKQPMLVLEKDNLMGDTPLLEMAKDCSQLLKTASEERLDTETAVRELLALLYAKEKEIEDLNARVSEISVSNDVVGSYWSSFQNEKDRQVEDVANRILTSLALVGYKEEPLDDSGLGKIIQLEKGTSLLIEKFNHVLSEIDQLGQCLSGAGADLRLQEEYGNICVAARDQLLELKSKEVNLVEKVRHLEDENRKFMVQLEKDKEMAEMVNAELAKTKMELEQEKVRCANTKEKLTMAVTKGKALVQQRDSLKQSLAEKTSELEKCVLELEEKSSALEAAELSKEELVRSDNLVASLQETLLQRNAILEKVEEILSENAVPEEIDSMDIIERFRWLVDDRNLLKDVSMEFQNLKDAFFSMDLPETVSSSNLEARFSYLRESFYQAKNEKNTLQHEIAITREAARNEIDRLSASLSTALQEKDSLQTELADLMCKWEETVERERLVSLENERLSASLLAELQEKDDIRIELADLMSKYEEIVEKEQRVSLDRDQTIKILLEISGTEMENEEAVYQSSDNSVLIHRCFEKIKEQSSASSDSYHVNAKVFETIQCLLYVRDQELMLFEKLLEEEMMVRLEVDKLSCELKSISEELVALKEEKGSLLKDLERSEEKSALLRERLSMAVKKGKGLVQDRENLKNLLDENNSEIEKLKLKLQQQESAVADCRDQIKTLSIDVECIPKLEADLVAMKDQRDQLEQFLVERNKLLQRLVESIDGIVLPVESVFEDPIGKVNLLAGYVNECLDARTHAEQELRKVEEDASTLASKLEEAKGNVKSLEDALAVLENNVSQLAEEKREIEVGKTNVEQELQKAIEEACSHTTKFVEACATRKSLEEALSQAENKISVFLKEKEDARVSRDAVEMELDKVKGEVAIQTSKLTEAYKTIKSLEDSLSQVETNVTLLTEQNNYAQVDRTNLENEVKKLQEEAGSQANKLADACATIKSMEDALLKAENDISVLVSEKKNAEEKVLLLNSKLDAALEELDGTSGSLKSRSVELTTHFNDLQGILKDETLPSKMKECFEKKFEGLKNMDLVLKNIRDRFVDMDLEELKSHHVMEDNSLGTKPFSDSIYSIADVGIDKGWVNAADGEDNFSIFRKSMEGFQSRDRILADKLEGFSLVVDEFIASLLRKSKATEDGVIVLFEHIESLKQKTRNLEISKQEQESTIRMLRNDVTTLLSVCTDATRELHFDVKNNLLELSHVPELERLDHSLFLEMRESEGDATVAQQQRLDGGKHVEAADKLLFVTRKVQALIKQFESSNNMAAATIEELLDKLKESRKDFEKAVEERDQNQNRVSKLETDVEALQNSCSQMRHKLMDYQNKEGELNKREEEVSSLYNSLLVKEQEAEDSLLSASQVITLFDKVRDIDVPIAVSKLGEVEPHNSSHIKKLFYIIDSVPALQQQVNLLSQDKDELESTLTTQVLEIEHLKREIENHSQDKQDSEKLKKDLSELTFGLEKIISTFRSSDLVDQKFTGVKGLLSVLEKQVVSTLLESENSKSKVQELGIELLARQKAVDELSTRVKLLEDSIQGSSSQPEIVQERNIFEAPPLPTGSEISEIEDAGSLGQNTTSLVPPAVQVRTLRKGSTDHLSINIDGESERLISSQGTDEDKGHIFKALNTSGLIPKQGKLIADRVDGIW</sequence>
<feature type="coiled-coil region" evidence="1">
    <location>
        <begin position="157"/>
        <end position="195"/>
    </location>
</feature>
<dbReference type="Proteomes" id="UP000516437">
    <property type="component" value="Unassembled WGS sequence"/>
</dbReference>
<evidence type="ECO:0000256" key="2">
    <source>
        <dbReference type="SAM" id="MobiDB-lite"/>
    </source>
</evidence>
<feature type="coiled-coil region" evidence="1">
    <location>
        <begin position="777"/>
        <end position="908"/>
    </location>
</feature>
<evidence type="ECO:0000256" key="1">
    <source>
        <dbReference type="SAM" id="Coils"/>
    </source>
</evidence>
<accession>A0A6A1ULQ1</accession>
<reference evidence="3 4" key="1">
    <citation type="journal article" date="2019" name="Plant Biotechnol. J.">
        <title>The red bayberry genome and genetic basis of sex determination.</title>
        <authorList>
            <person name="Jia H.M."/>
            <person name="Jia H.J."/>
            <person name="Cai Q.L."/>
            <person name="Wang Y."/>
            <person name="Zhao H.B."/>
            <person name="Yang W.F."/>
            <person name="Wang G.Y."/>
            <person name="Li Y.H."/>
            <person name="Zhan D.L."/>
            <person name="Shen Y.T."/>
            <person name="Niu Q.F."/>
            <person name="Chang L."/>
            <person name="Qiu J."/>
            <person name="Zhao L."/>
            <person name="Xie H.B."/>
            <person name="Fu W.Y."/>
            <person name="Jin J."/>
            <person name="Li X.W."/>
            <person name="Jiao Y."/>
            <person name="Zhou C.C."/>
            <person name="Tu T."/>
            <person name="Chai C.Y."/>
            <person name="Gao J.L."/>
            <person name="Fan L.J."/>
            <person name="van de Weg E."/>
            <person name="Wang J.Y."/>
            <person name="Gao Z.S."/>
        </authorList>
    </citation>
    <scope>NUCLEOTIDE SEQUENCE [LARGE SCALE GENOMIC DNA]</scope>
    <source>
        <tissue evidence="3">Leaves</tissue>
    </source>
</reference>
<feature type="compositionally biased region" description="Basic and acidic residues" evidence="2">
    <location>
        <begin position="19"/>
        <end position="32"/>
    </location>
</feature>
<dbReference type="PANTHER" id="PTHR43939">
    <property type="entry name" value="COILED-COIL DOMAIN-CONTAINING PROTEIN 158"/>
    <property type="match status" value="1"/>
</dbReference>
<keyword evidence="4" id="KW-1185">Reference proteome</keyword>
<organism evidence="3 4">
    <name type="scientific">Morella rubra</name>
    <name type="common">Chinese bayberry</name>
    <dbReference type="NCBI Taxonomy" id="262757"/>
    <lineage>
        <taxon>Eukaryota</taxon>
        <taxon>Viridiplantae</taxon>
        <taxon>Streptophyta</taxon>
        <taxon>Embryophyta</taxon>
        <taxon>Tracheophyta</taxon>
        <taxon>Spermatophyta</taxon>
        <taxon>Magnoliopsida</taxon>
        <taxon>eudicotyledons</taxon>
        <taxon>Gunneridae</taxon>
        <taxon>Pentapetalae</taxon>
        <taxon>rosids</taxon>
        <taxon>fabids</taxon>
        <taxon>Fagales</taxon>
        <taxon>Myricaceae</taxon>
        <taxon>Morella</taxon>
    </lineage>
</organism>
<feature type="coiled-coil region" evidence="1">
    <location>
        <begin position="1460"/>
        <end position="1522"/>
    </location>
</feature>
<feature type="coiled-coil region" evidence="1">
    <location>
        <begin position="938"/>
        <end position="1049"/>
    </location>
</feature>
<proteinExistence type="predicted"/>
<feature type="region of interest" description="Disordered" evidence="2">
    <location>
        <begin position="1"/>
        <end position="71"/>
    </location>
</feature>
<dbReference type="PANTHER" id="PTHR43939:SF68">
    <property type="entry name" value="CENTROSOMAL PROTEIN OF 290 KDA-LIKE"/>
    <property type="match status" value="1"/>
</dbReference>
<evidence type="ECO:0000313" key="4">
    <source>
        <dbReference type="Proteomes" id="UP000516437"/>
    </source>
</evidence>
<comment type="caution">
    <text evidence="3">The sequence shown here is derived from an EMBL/GenBank/DDBJ whole genome shotgun (WGS) entry which is preliminary data.</text>
</comment>
<evidence type="ECO:0000313" key="3">
    <source>
        <dbReference type="EMBL" id="KAB1201199.1"/>
    </source>
</evidence>
<dbReference type="SUPFAM" id="SSF57997">
    <property type="entry name" value="Tropomyosin"/>
    <property type="match status" value="1"/>
</dbReference>
<name>A0A6A1ULQ1_9ROSI</name>
<dbReference type="OrthoDB" id="10255522at2759"/>